<name>A0A9Q2XJ83_9PSED</name>
<protein>
    <submittedName>
        <fullName evidence="3">Carbohydrate porin</fullName>
    </submittedName>
</protein>
<comment type="similarity">
    <text evidence="1 2">Belongs to the OprB family.</text>
</comment>
<organism evidence="3 4">
    <name type="scientific">Pseudomonas aegrilactucae</name>
    <dbReference type="NCBI Taxonomy" id="2854028"/>
    <lineage>
        <taxon>Bacteria</taxon>
        <taxon>Pseudomonadati</taxon>
        <taxon>Pseudomonadota</taxon>
        <taxon>Gammaproteobacteria</taxon>
        <taxon>Pseudomonadales</taxon>
        <taxon>Pseudomonadaceae</taxon>
        <taxon>Pseudomonas</taxon>
    </lineage>
</organism>
<keyword evidence="4" id="KW-1185">Reference proteome</keyword>
<dbReference type="GO" id="GO:0015288">
    <property type="term" value="F:porin activity"/>
    <property type="evidence" value="ECO:0007669"/>
    <property type="project" value="InterPro"/>
</dbReference>
<sequence>MLRQQVALINEDPNRPLELFTQAHFNEKDTSYIRSSLNIGMTVLGPFDSRPTDQLGVAVGRVEVSPQFKKRQQMLSAMSGITNFDDPDFIPVLGKEYSAETFYGIQATKWLMIRPNIQYVRHPGGVSEVEDAVIVGLKIQSRF</sequence>
<dbReference type="PANTHER" id="PTHR37944:SF1">
    <property type="entry name" value="PORIN B"/>
    <property type="match status" value="1"/>
</dbReference>
<dbReference type="Pfam" id="PF04966">
    <property type="entry name" value="OprB"/>
    <property type="match status" value="1"/>
</dbReference>
<dbReference type="InterPro" id="IPR038673">
    <property type="entry name" value="OprB_sf"/>
</dbReference>
<dbReference type="GO" id="GO:0016020">
    <property type="term" value="C:membrane"/>
    <property type="evidence" value="ECO:0007669"/>
    <property type="project" value="InterPro"/>
</dbReference>
<comment type="caution">
    <text evidence="3">The sequence shown here is derived from an EMBL/GenBank/DDBJ whole genome shotgun (WGS) entry which is preliminary data.</text>
</comment>
<evidence type="ECO:0000313" key="4">
    <source>
        <dbReference type="Proteomes" id="UP001106592"/>
    </source>
</evidence>
<dbReference type="Proteomes" id="UP001106592">
    <property type="component" value="Unassembled WGS sequence"/>
</dbReference>
<dbReference type="PANTHER" id="PTHR37944">
    <property type="entry name" value="PORIN B"/>
    <property type="match status" value="1"/>
</dbReference>
<evidence type="ECO:0000256" key="1">
    <source>
        <dbReference type="ARBA" id="ARBA00008769"/>
    </source>
</evidence>
<dbReference type="Gene3D" id="2.40.160.180">
    <property type="entry name" value="Carbohydrate-selective porin OprB"/>
    <property type="match status" value="1"/>
</dbReference>
<reference evidence="3" key="1">
    <citation type="journal article" date="2022" name="Int. J. Syst. Evol. Microbiol.">
        <title>Pseudomonas aegrilactucae sp. nov. and Pseudomonas morbosilactucae sp. nov., pathogens causing bacterial rot of lettuce in Japan.</title>
        <authorList>
            <person name="Sawada H."/>
            <person name="Fujikawa T."/>
            <person name="Satou M."/>
        </authorList>
    </citation>
    <scope>NUCLEOTIDE SEQUENCE</scope>
    <source>
        <strain evidence="3">MAFF 301350</strain>
    </source>
</reference>
<dbReference type="EMBL" id="JAHTBI010000027">
    <property type="protein sequence ID" value="MBV6287111.1"/>
    <property type="molecule type" value="Genomic_DNA"/>
</dbReference>
<dbReference type="InterPro" id="IPR052932">
    <property type="entry name" value="OprB_Porin"/>
</dbReference>
<gene>
    <name evidence="3" type="ORF">KUO17_08705</name>
</gene>
<accession>A0A9Q2XJ83</accession>
<evidence type="ECO:0000313" key="3">
    <source>
        <dbReference type="EMBL" id="MBV6287111.1"/>
    </source>
</evidence>
<reference evidence="3" key="2">
    <citation type="journal article" date="2023" name="Plant Pathol.">
        <title>Dismantling and reorganizing Pseudomonas marginalis sensu#lato.</title>
        <authorList>
            <person name="Sawada H."/>
            <person name="Fujikawa T."/>
            <person name="Satou M."/>
        </authorList>
    </citation>
    <scope>NUCLEOTIDE SEQUENCE</scope>
    <source>
        <strain evidence="3">MAFF 301350</strain>
    </source>
</reference>
<evidence type="ECO:0000256" key="2">
    <source>
        <dbReference type="RuleBase" id="RU363072"/>
    </source>
</evidence>
<dbReference type="InterPro" id="IPR007049">
    <property type="entry name" value="Carb-sel_porin_OprB"/>
</dbReference>
<dbReference type="AlphaFoldDB" id="A0A9Q2XJ83"/>
<proteinExistence type="inferred from homology"/>
<dbReference type="GO" id="GO:0008643">
    <property type="term" value="P:carbohydrate transport"/>
    <property type="evidence" value="ECO:0007669"/>
    <property type="project" value="InterPro"/>
</dbReference>